<sequence length="169" mass="18164">MRPIINLADTEPAPLPPPYAPTGAAAEHYAPRVARLGSLLGSHRLGANLVALAPGKRAFPFHSHRASDEVFYVLEGAGELRHGEHTYPIRAGDFIACPAGGPETAHQIHNSGSVELRYLAIGTNASPDIVEYPDTQQFRAQAGVPGEAGFEFLGRLDRRGDYWALAEES</sequence>
<evidence type="ECO:0000313" key="4">
    <source>
        <dbReference type="EMBL" id="MCQ4163621.1"/>
    </source>
</evidence>
<feature type="region of interest" description="Disordered" evidence="2">
    <location>
        <begin position="1"/>
        <end position="20"/>
    </location>
</feature>
<name>A0ABT1QM59_9GAMM</name>
<evidence type="ECO:0000259" key="3">
    <source>
        <dbReference type="Pfam" id="PF07883"/>
    </source>
</evidence>
<protein>
    <submittedName>
        <fullName evidence="4">Cupin domain-containing protein</fullName>
    </submittedName>
</protein>
<comment type="caution">
    <text evidence="4">The sequence shown here is derived from an EMBL/GenBank/DDBJ whole genome shotgun (WGS) entry which is preliminary data.</text>
</comment>
<reference evidence="4" key="1">
    <citation type="submission" date="2022-07" db="EMBL/GenBank/DDBJ databases">
        <title>Tahibacter sp., a new gammaproteobacterium isolated from the silt sample collected at pig farm.</title>
        <authorList>
            <person name="Chen H."/>
        </authorList>
    </citation>
    <scope>NUCLEOTIDE SEQUENCE</scope>
    <source>
        <strain evidence="4">P2K</strain>
    </source>
</reference>
<accession>A0ABT1QM59</accession>
<organism evidence="4 5">
    <name type="scientific">Tahibacter harae</name>
    <dbReference type="NCBI Taxonomy" id="2963937"/>
    <lineage>
        <taxon>Bacteria</taxon>
        <taxon>Pseudomonadati</taxon>
        <taxon>Pseudomonadota</taxon>
        <taxon>Gammaproteobacteria</taxon>
        <taxon>Lysobacterales</taxon>
        <taxon>Rhodanobacteraceae</taxon>
        <taxon>Tahibacter</taxon>
    </lineage>
</organism>
<dbReference type="Proteomes" id="UP001165498">
    <property type="component" value="Unassembled WGS sequence"/>
</dbReference>
<dbReference type="CDD" id="cd02224">
    <property type="entry name" value="cupin_SPO2919-like"/>
    <property type="match status" value="1"/>
</dbReference>
<dbReference type="RefSeq" id="WP_255911009.1">
    <property type="nucleotide sequence ID" value="NZ_JANFQO010000002.1"/>
</dbReference>
<feature type="domain" description="Cupin type-2" evidence="3">
    <location>
        <begin position="49"/>
        <end position="121"/>
    </location>
</feature>
<dbReference type="EMBL" id="JANFQO010000002">
    <property type="protein sequence ID" value="MCQ4163621.1"/>
    <property type="molecule type" value="Genomic_DNA"/>
</dbReference>
<evidence type="ECO:0000256" key="2">
    <source>
        <dbReference type="SAM" id="MobiDB-lite"/>
    </source>
</evidence>
<dbReference type="InterPro" id="IPR014710">
    <property type="entry name" value="RmlC-like_jellyroll"/>
</dbReference>
<dbReference type="InterPro" id="IPR013096">
    <property type="entry name" value="Cupin_2"/>
</dbReference>
<dbReference type="PANTHER" id="PTHR35848:SF6">
    <property type="entry name" value="CUPIN TYPE-2 DOMAIN-CONTAINING PROTEIN"/>
    <property type="match status" value="1"/>
</dbReference>
<keyword evidence="1" id="KW-0479">Metal-binding</keyword>
<dbReference type="PANTHER" id="PTHR35848">
    <property type="entry name" value="OXALATE-BINDING PROTEIN"/>
    <property type="match status" value="1"/>
</dbReference>
<dbReference type="Pfam" id="PF07883">
    <property type="entry name" value="Cupin_2"/>
    <property type="match status" value="1"/>
</dbReference>
<keyword evidence="5" id="KW-1185">Reference proteome</keyword>
<gene>
    <name evidence="4" type="ORF">NM961_02740</name>
</gene>
<evidence type="ECO:0000313" key="5">
    <source>
        <dbReference type="Proteomes" id="UP001165498"/>
    </source>
</evidence>
<dbReference type="SUPFAM" id="SSF51182">
    <property type="entry name" value="RmlC-like cupins"/>
    <property type="match status" value="1"/>
</dbReference>
<proteinExistence type="predicted"/>
<evidence type="ECO:0000256" key="1">
    <source>
        <dbReference type="ARBA" id="ARBA00022723"/>
    </source>
</evidence>
<dbReference type="InterPro" id="IPR011051">
    <property type="entry name" value="RmlC_Cupin_sf"/>
</dbReference>
<dbReference type="InterPro" id="IPR051610">
    <property type="entry name" value="GPI/OXD"/>
</dbReference>
<dbReference type="Gene3D" id="2.60.120.10">
    <property type="entry name" value="Jelly Rolls"/>
    <property type="match status" value="1"/>
</dbReference>